<dbReference type="InterPro" id="IPR001584">
    <property type="entry name" value="Integrase_cat-core"/>
</dbReference>
<gene>
    <name evidence="3" type="primary">LOC107016654</name>
</gene>
<dbReference type="SUPFAM" id="SSF53098">
    <property type="entry name" value="Ribonuclease H-like"/>
    <property type="match status" value="1"/>
</dbReference>
<dbReference type="Gene3D" id="3.30.420.10">
    <property type="entry name" value="Ribonuclease H-like superfamily/Ribonuclease H"/>
    <property type="match status" value="1"/>
</dbReference>
<reference evidence="2" key="1">
    <citation type="journal article" date="2014" name="Nat. Genet.">
        <title>The genome of the stress-tolerant wild tomato species Solanum pennellii.</title>
        <authorList>
            <person name="Bolger A."/>
            <person name="Scossa F."/>
            <person name="Bolger M.E."/>
            <person name="Lanz C."/>
            <person name="Maumus F."/>
            <person name="Tohge T."/>
            <person name="Quesneville H."/>
            <person name="Alseekh S."/>
            <person name="Sorensen I."/>
            <person name="Lichtenstein G."/>
            <person name="Fich E.A."/>
            <person name="Conte M."/>
            <person name="Keller H."/>
            <person name="Schneeberger K."/>
            <person name="Schwacke R."/>
            <person name="Ofner I."/>
            <person name="Vrebalov J."/>
            <person name="Xu Y."/>
            <person name="Osorio S."/>
            <person name="Aflitos S.A."/>
            <person name="Schijlen E."/>
            <person name="Jimenez-Gomez J.M."/>
            <person name="Ryngajllo M."/>
            <person name="Kimura S."/>
            <person name="Kumar R."/>
            <person name="Koenig D."/>
            <person name="Headland L.R."/>
            <person name="Maloof J.N."/>
            <person name="Sinha N."/>
            <person name="van Ham R.C."/>
            <person name="Lankhorst R.K."/>
            <person name="Mao L."/>
            <person name="Vogel A."/>
            <person name="Arsova B."/>
            <person name="Panstruga R."/>
            <person name="Fei Z."/>
            <person name="Rose J.K."/>
            <person name="Zamir D."/>
            <person name="Carrari F."/>
            <person name="Giovannoni J.J."/>
            <person name="Weigel D."/>
            <person name="Usadel B."/>
            <person name="Fernie A.R."/>
        </authorList>
    </citation>
    <scope>NUCLEOTIDE SEQUENCE [LARGE SCALE GENOMIC DNA]</scope>
    <source>
        <strain evidence="2">cv. LA0716</strain>
    </source>
</reference>
<sequence>MFFDGSERRDGAGEGVVLISPERLILPFSFVLVVPLKEVKKENVVDFVKSNIIYRYGIPRCIVTDNGTQFNNKLMSSLCEKFSFKQRKSSMYNAPAKGLAEIFNKTLGNLLKKVVAKNKRDWHERVGEGLWAYSTTFRTATQATPFSLLYGIEVVLPLEKKISSL</sequence>
<dbReference type="PANTHER" id="PTHR48475">
    <property type="entry name" value="RIBONUCLEASE H"/>
    <property type="match status" value="1"/>
</dbReference>
<evidence type="ECO:0000313" key="2">
    <source>
        <dbReference type="Proteomes" id="UP000694930"/>
    </source>
</evidence>
<dbReference type="PROSITE" id="PS50994">
    <property type="entry name" value="INTEGRASE"/>
    <property type="match status" value="1"/>
</dbReference>
<proteinExistence type="predicted"/>
<dbReference type="PANTHER" id="PTHR48475:SF1">
    <property type="entry name" value="RNASE H TYPE-1 DOMAIN-CONTAINING PROTEIN"/>
    <property type="match status" value="1"/>
</dbReference>
<accession>A0ABM1GKW9</accession>
<dbReference type="InterPro" id="IPR036397">
    <property type="entry name" value="RNaseH_sf"/>
</dbReference>
<evidence type="ECO:0000259" key="1">
    <source>
        <dbReference type="PROSITE" id="PS50994"/>
    </source>
</evidence>
<feature type="domain" description="Integrase catalytic" evidence="1">
    <location>
        <begin position="30"/>
        <end position="153"/>
    </location>
</feature>
<dbReference type="Proteomes" id="UP000694930">
    <property type="component" value="Chromosome 4"/>
</dbReference>
<protein>
    <submittedName>
        <fullName evidence="3">Uncharacterized protein LOC107016654</fullName>
    </submittedName>
</protein>
<dbReference type="RefSeq" id="XP_015072546.1">
    <property type="nucleotide sequence ID" value="XM_015217060.1"/>
</dbReference>
<reference evidence="3" key="2">
    <citation type="submission" date="2025-08" db="UniProtKB">
        <authorList>
            <consortium name="RefSeq"/>
        </authorList>
    </citation>
    <scope>IDENTIFICATION</scope>
</reference>
<evidence type="ECO:0000313" key="3">
    <source>
        <dbReference type="RefSeq" id="XP_015072546.1"/>
    </source>
</evidence>
<name>A0ABM1GKW9_SOLPN</name>
<dbReference type="InterPro" id="IPR012337">
    <property type="entry name" value="RNaseH-like_sf"/>
</dbReference>
<organism evidence="2 3">
    <name type="scientific">Solanum pennellii</name>
    <name type="common">Tomato</name>
    <name type="synonym">Lycopersicon pennellii</name>
    <dbReference type="NCBI Taxonomy" id="28526"/>
    <lineage>
        <taxon>Eukaryota</taxon>
        <taxon>Viridiplantae</taxon>
        <taxon>Streptophyta</taxon>
        <taxon>Embryophyta</taxon>
        <taxon>Tracheophyta</taxon>
        <taxon>Spermatophyta</taxon>
        <taxon>Magnoliopsida</taxon>
        <taxon>eudicotyledons</taxon>
        <taxon>Gunneridae</taxon>
        <taxon>Pentapetalae</taxon>
        <taxon>asterids</taxon>
        <taxon>lamiids</taxon>
        <taxon>Solanales</taxon>
        <taxon>Solanaceae</taxon>
        <taxon>Solanoideae</taxon>
        <taxon>Solaneae</taxon>
        <taxon>Solanum</taxon>
        <taxon>Solanum subgen. Lycopersicon</taxon>
    </lineage>
</organism>
<dbReference type="GeneID" id="107016654"/>
<keyword evidence="2" id="KW-1185">Reference proteome</keyword>